<dbReference type="InterPro" id="IPR033753">
    <property type="entry name" value="GCV_H/Fam206"/>
</dbReference>
<organism evidence="4">
    <name type="scientific">marine sediment metagenome</name>
    <dbReference type="NCBI Taxonomy" id="412755"/>
    <lineage>
        <taxon>unclassified sequences</taxon>
        <taxon>metagenomes</taxon>
        <taxon>ecological metagenomes</taxon>
    </lineage>
</organism>
<dbReference type="InterPro" id="IPR000089">
    <property type="entry name" value="Biotin_lipoyl"/>
</dbReference>
<dbReference type="Pfam" id="PF01597">
    <property type="entry name" value="GCV_H"/>
    <property type="match status" value="1"/>
</dbReference>
<dbReference type="HAMAP" id="MF_00272">
    <property type="entry name" value="GcvH"/>
    <property type="match status" value="1"/>
</dbReference>
<dbReference type="InterPro" id="IPR002930">
    <property type="entry name" value="GCV_H"/>
</dbReference>
<feature type="domain" description="Lipoyl-binding" evidence="3">
    <location>
        <begin position="28"/>
        <end position="110"/>
    </location>
</feature>
<comment type="caution">
    <text evidence="4">The sequence shown here is derived from an EMBL/GenBank/DDBJ whole genome shotgun (WGS) entry which is preliminary data.</text>
</comment>
<dbReference type="GO" id="GO:0009249">
    <property type="term" value="P:protein lipoylation"/>
    <property type="evidence" value="ECO:0007669"/>
    <property type="project" value="TreeGrafter"/>
</dbReference>
<dbReference type="PROSITE" id="PS00189">
    <property type="entry name" value="LIPOYL"/>
    <property type="match status" value="1"/>
</dbReference>
<dbReference type="GO" id="GO:0019464">
    <property type="term" value="P:glycine decarboxylation via glycine cleavage system"/>
    <property type="evidence" value="ECO:0007669"/>
    <property type="project" value="InterPro"/>
</dbReference>
<name>A0A0F9ATG3_9ZZZZ</name>
<dbReference type="PANTHER" id="PTHR11715:SF3">
    <property type="entry name" value="GLYCINE CLEAVAGE SYSTEM H PROTEIN-RELATED"/>
    <property type="match status" value="1"/>
</dbReference>
<dbReference type="PANTHER" id="PTHR11715">
    <property type="entry name" value="GLYCINE CLEAVAGE SYSTEM H PROTEIN"/>
    <property type="match status" value="1"/>
</dbReference>
<evidence type="ECO:0000256" key="2">
    <source>
        <dbReference type="ARBA" id="ARBA00022823"/>
    </source>
</evidence>
<dbReference type="NCBIfam" id="NF002270">
    <property type="entry name" value="PRK01202.1"/>
    <property type="match status" value="1"/>
</dbReference>
<evidence type="ECO:0000313" key="4">
    <source>
        <dbReference type="EMBL" id="KKL12889.1"/>
    </source>
</evidence>
<dbReference type="GO" id="GO:0005960">
    <property type="term" value="C:glycine cleavage complex"/>
    <property type="evidence" value="ECO:0007669"/>
    <property type="project" value="InterPro"/>
</dbReference>
<protein>
    <recommendedName>
        <fullName evidence="3">Lipoyl-binding domain-containing protein</fullName>
    </recommendedName>
</protein>
<dbReference type="GO" id="GO:0005829">
    <property type="term" value="C:cytosol"/>
    <property type="evidence" value="ECO:0007669"/>
    <property type="project" value="TreeGrafter"/>
</dbReference>
<dbReference type="InterPro" id="IPR003016">
    <property type="entry name" value="2-oxoA_DH_lipoyl-BS"/>
</dbReference>
<keyword evidence="2" id="KW-0450">Lipoyl</keyword>
<dbReference type="Gene3D" id="2.40.50.100">
    <property type="match status" value="1"/>
</dbReference>
<dbReference type="PROSITE" id="PS50968">
    <property type="entry name" value="BIOTINYL_LIPOYL"/>
    <property type="match status" value="1"/>
</dbReference>
<dbReference type="CDD" id="cd06848">
    <property type="entry name" value="GCS_H"/>
    <property type="match status" value="1"/>
</dbReference>
<gene>
    <name evidence="4" type="ORF">LCGC14_2531250</name>
</gene>
<accession>A0A0F9ATG3</accession>
<dbReference type="EMBL" id="LAZR01041084">
    <property type="protein sequence ID" value="KKL12889.1"/>
    <property type="molecule type" value="Genomic_DNA"/>
</dbReference>
<comment type="similarity">
    <text evidence="1">Belongs to the GcvH family.</text>
</comment>
<dbReference type="AlphaFoldDB" id="A0A0F9ATG3"/>
<dbReference type="SUPFAM" id="SSF51230">
    <property type="entry name" value="Single hybrid motif"/>
    <property type="match status" value="1"/>
</dbReference>
<proteinExistence type="inferred from homology"/>
<dbReference type="InterPro" id="IPR011053">
    <property type="entry name" value="Single_hybrid_motif"/>
</dbReference>
<dbReference type="NCBIfam" id="TIGR00527">
    <property type="entry name" value="gcvH"/>
    <property type="match status" value="1"/>
</dbReference>
<dbReference type="InterPro" id="IPR017453">
    <property type="entry name" value="GCV_H_sub"/>
</dbReference>
<sequence>MKEFSELKLPDNVKYAENHEWVRSADGKARIGISDYAQDQLGDIVYVELPDIGSTFKKGEAFGTVESVKAVTDLYMPVGGEILSTNTALEESPELVNSEPYDEGWMIEIELTDDIQSGGLMSRDAYIELLKG</sequence>
<reference evidence="4" key="1">
    <citation type="journal article" date="2015" name="Nature">
        <title>Complex archaea that bridge the gap between prokaryotes and eukaryotes.</title>
        <authorList>
            <person name="Spang A."/>
            <person name="Saw J.H."/>
            <person name="Jorgensen S.L."/>
            <person name="Zaremba-Niedzwiedzka K."/>
            <person name="Martijn J."/>
            <person name="Lind A.E."/>
            <person name="van Eijk R."/>
            <person name="Schleper C."/>
            <person name="Guy L."/>
            <person name="Ettema T.J."/>
        </authorList>
    </citation>
    <scope>NUCLEOTIDE SEQUENCE</scope>
</reference>
<evidence type="ECO:0000256" key="1">
    <source>
        <dbReference type="ARBA" id="ARBA00009249"/>
    </source>
</evidence>
<evidence type="ECO:0000259" key="3">
    <source>
        <dbReference type="PROSITE" id="PS50968"/>
    </source>
</evidence>